<dbReference type="GeneID" id="60235208"/>
<dbReference type="InterPro" id="IPR027434">
    <property type="entry name" value="Homing_endonucl"/>
</dbReference>
<dbReference type="SUPFAM" id="SSF55608">
    <property type="entry name" value="Homing endonucleases"/>
    <property type="match status" value="1"/>
</dbReference>
<keyword evidence="2" id="KW-0378">Hydrolase</keyword>
<name>A0A7L7K5V6_9CHLO</name>
<keyword evidence="2" id="KW-0540">Nuclease</keyword>
<geneLocation type="mitochondrion" evidence="2"/>
<dbReference type="Pfam" id="PF03161">
    <property type="entry name" value="LAGLIDADG_2"/>
    <property type="match status" value="1"/>
</dbReference>
<dbReference type="GO" id="GO:0004519">
    <property type="term" value="F:endonuclease activity"/>
    <property type="evidence" value="ECO:0007669"/>
    <property type="project" value="UniProtKB-KW"/>
</dbReference>
<accession>A0A7L7K5V6</accession>
<keyword evidence="2" id="KW-0255">Endonuclease</keyword>
<dbReference type="Gene3D" id="3.10.28.10">
    <property type="entry name" value="Homing endonucleases"/>
    <property type="match status" value="2"/>
</dbReference>
<proteinExistence type="predicted"/>
<keyword evidence="2" id="KW-0496">Mitochondrion</keyword>
<evidence type="ECO:0000313" key="2">
    <source>
        <dbReference type="EMBL" id="QMS48920.1"/>
    </source>
</evidence>
<sequence length="227" mass="26136">MDVGVSVFAFFLGGIPLKSMQRIGPHNKDVLCVIFGSLLGDAYAEKRANSTRICFQPESSHVGYLYWLHKFFAERGYCNPNKPKLSRRIVKNGKVRFVLRFKTWSFQSLNWMHAIFYENNTKKVPSLDLLETYLTSQAMAIWIMDEGTSSGKGLTLATHSFNLEDLLFLQTFFQEKYHWKVGIHKSGYENQYVIYVYAESMHTLAKAVKPYMVESMYYKLGSNGSSL</sequence>
<reference evidence="2" key="1">
    <citation type="submission" date="2020-06" db="EMBL/GenBank/DDBJ databases">
        <authorList>
            <person name="Cobos M."/>
            <person name="Grandez G.E."/>
            <person name="Rodriguez H.N."/>
            <person name="Castro C.G."/>
            <person name="Maddox J.D."/>
            <person name="Paredes J.D."/>
            <person name="Estela S.L."/>
            <person name="Adrianzen P.M."/>
            <person name="Marapara J.L."/>
            <person name="Tresierra A.B."/>
            <person name="Saldana J.R."/>
            <person name="Castro J.C."/>
        </authorList>
    </citation>
    <scope>NUCLEOTIDE SEQUENCE</scope>
    <source>
        <strain evidence="2">UCP001</strain>
    </source>
</reference>
<protein>
    <submittedName>
        <fullName evidence="2">LAGLIDADG-2 homing endonuclease</fullName>
    </submittedName>
</protein>
<dbReference type="EMBL" id="MT701044">
    <property type="protein sequence ID" value="QMS48920.1"/>
    <property type="molecule type" value="Genomic_DNA"/>
</dbReference>
<dbReference type="RefSeq" id="YP_009944751.1">
    <property type="nucleotide sequence ID" value="NC_051461.1"/>
</dbReference>
<dbReference type="InterPro" id="IPR004860">
    <property type="entry name" value="LAGLIDADG_dom"/>
</dbReference>
<organism evidence="2">
    <name type="scientific">Ankistrodesmus falcatus</name>
    <dbReference type="NCBI Taxonomy" id="52960"/>
    <lineage>
        <taxon>Eukaryota</taxon>
        <taxon>Viridiplantae</taxon>
        <taxon>Chlorophyta</taxon>
        <taxon>core chlorophytes</taxon>
        <taxon>Chlorophyceae</taxon>
        <taxon>CS clade</taxon>
        <taxon>Sphaeropleales</taxon>
        <taxon>Selenastraceae</taxon>
        <taxon>Ankistrodesmus</taxon>
    </lineage>
</organism>
<dbReference type="AlphaFoldDB" id="A0A7L7K5V6"/>
<evidence type="ECO:0000259" key="1">
    <source>
        <dbReference type="Pfam" id="PF03161"/>
    </source>
</evidence>
<feature type="domain" description="Homing endonuclease LAGLIDADG" evidence="1">
    <location>
        <begin position="33"/>
        <end position="204"/>
    </location>
</feature>